<organism evidence="1 2">
    <name type="scientific">Pistacia atlantica</name>
    <dbReference type="NCBI Taxonomy" id="434234"/>
    <lineage>
        <taxon>Eukaryota</taxon>
        <taxon>Viridiplantae</taxon>
        <taxon>Streptophyta</taxon>
        <taxon>Embryophyta</taxon>
        <taxon>Tracheophyta</taxon>
        <taxon>Spermatophyta</taxon>
        <taxon>Magnoliopsida</taxon>
        <taxon>eudicotyledons</taxon>
        <taxon>Gunneridae</taxon>
        <taxon>Pentapetalae</taxon>
        <taxon>rosids</taxon>
        <taxon>malvids</taxon>
        <taxon>Sapindales</taxon>
        <taxon>Anacardiaceae</taxon>
        <taxon>Pistacia</taxon>
    </lineage>
</organism>
<reference evidence="2" key="1">
    <citation type="journal article" date="2023" name="G3 (Bethesda)">
        <title>Genome assembly and association tests identify interacting loci associated with vigor, precocity, and sex in interspecific pistachio rootstocks.</title>
        <authorList>
            <person name="Palmer W."/>
            <person name="Jacygrad E."/>
            <person name="Sagayaradj S."/>
            <person name="Cavanaugh K."/>
            <person name="Han R."/>
            <person name="Bertier L."/>
            <person name="Beede B."/>
            <person name="Kafkas S."/>
            <person name="Golino D."/>
            <person name="Preece J."/>
            <person name="Michelmore R."/>
        </authorList>
    </citation>
    <scope>NUCLEOTIDE SEQUENCE [LARGE SCALE GENOMIC DNA]</scope>
</reference>
<protein>
    <submittedName>
        <fullName evidence="1">Uncharacterized protein</fullName>
    </submittedName>
</protein>
<evidence type="ECO:0000313" key="2">
    <source>
        <dbReference type="Proteomes" id="UP001164250"/>
    </source>
</evidence>
<sequence>MASKRSPNLSLEEGTERKFSRKLGAEIEWIRSLPKSCYGIVTKFLLHMKKIDPQGPLGGDFIIGSNNERIGTFYRNEVVKIFRVFPISAEGTYPLFMKATRISDVFDEAIWAKAAFNLLLYMLAGHDFNS</sequence>
<comment type="caution">
    <text evidence="1">The sequence shown here is derived from an EMBL/GenBank/DDBJ whole genome shotgun (WGS) entry which is preliminary data.</text>
</comment>
<evidence type="ECO:0000313" key="1">
    <source>
        <dbReference type="EMBL" id="KAJ0092978.1"/>
    </source>
</evidence>
<proteinExistence type="predicted"/>
<dbReference type="Proteomes" id="UP001164250">
    <property type="component" value="Chromosome 7"/>
</dbReference>
<accession>A0ACC1B2D8</accession>
<gene>
    <name evidence="1" type="ORF">Patl1_25789</name>
</gene>
<name>A0ACC1B2D8_9ROSI</name>
<keyword evidence="2" id="KW-1185">Reference proteome</keyword>
<dbReference type="EMBL" id="CM047903">
    <property type="protein sequence ID" value="KAJ0092978.1"/>
    <property type="molecule type" value="Genomic_DNA"/>
</dbReference>